<name>A0A108LRY4_9BURK</name>
<accession>A0A108LRY4</accession>
<dbReference type="Gene3D" id="1.25.40.10">
    <property type="entry name" value="Tetratricopeptide repeat domain"/>
    <property type="match status" value="1"/>
</dbReference>
<evidence type="ECO:0000313" key="2">
    <source>
        <dbReference type="Proteomes" id="UP000068603"/>
    </source>
</evidence>
<dbReference type="EMBL" id="LPHB01000056">
    <property type="protein sequence ID" value="KWA58574.1"/>
    <property type="molecule type" value="Genomic_DNA"/>
</dbReference>
<dbReference type="SUPFAM" id="SSF144059">
    <property type="entry name" value="ImpE-like"/>
    <property type="match status" value="1"/>
</dbReference>
<dbReference type="InterPro" id="IPR011990">
    <property type="entry name" value="TPR-like_helical_dom_sf"/>
</dbReference>
<organism evidence="1">
    <name type="scientific">Burkholderia stagnalis</name>
    <dbReference type="NCBI Taxonomy" id="1503054"/>
    <lineage>
        <taxon>Bacteria</taxon>
        <taxon>Pseudomonadati</taxon>
        <taxon>Pseudomonadota</taxon>
        <taxon>Betaproteobacteria</taxon>
        <taxon>Burkholderiales</taxon>
        <taxon>Burkholderiaceae</taxon>
        <taxon>Burkholderia</taxon>
        <taxon>Burkholderia cepacia complex</taxon>
    </lineage>
</organism>
<dbReference type="STRING" id="1503054.WT74_22965"/>
<reference evidence="1 2" key="1">
    <citation type="submission" date="2015-11" db="EMBL/GenBank/DDBJ databases">
        <title>Expanding the genomic diversity of Burkholderia species for the development of highly accurate diagnostics.</title>
        <authorList>
            <person name="Sahl J."/>
            <person name="Keim P."/>
            <person name="Wagner D."/>
        </authorList>
    </citation>
    <scope>NUCLEOTIDE SEQUENCE [LARGE SCALE GENOMIC DNA]</scope>
    <source>
        <strain evidence="1 2">MSMB1960WGS</strain>
    </source>
</reference>
<dbReference type="AlphaFoldDB" id="A0A108LRY4"/>
<dbReference type="PIRSF" id="PIRSF029288">
    <property type="entry name" value="SciE_ImpE"/>
    <property type="match status" value="1"/>
</dbReference>
<comment type="caution">
    <text evidence="1">The sequence shown here is derived from an EMBL/GenBank/DDBJ whole genome shotgun (WGS) entry which is preliminary data.</text>
</comment>
<gene>
    <name evidence="1" type="ORF">WT44_20580</name>
</gene>
<proteinExistence type="predicted"/>
<evidence type="ECO:0000313" key="1">
    <source>
        <dbReference type="EMBL" id="KWA58574.1"/>
    </source>
</evidence>
<dbReference type="InterPro" id="IPR009211">
    <property type="entry name" value="TagJ"/>
</dbReference>
<dbReference type="RefSeq" id="WP_059989172.1">
    <property type="nucleotide sequence ID" value="NZ_LOZV01000076.1"/>
</dbReference>
<dbReference type="Proteomes" id="UP000068603">
    <property type="component" value="Unassembled WGS sequence"/>
</dbReference>
<protein>
    <submittedName>
        <fullName evidence="1">ImpE/SciE family protein</fullName>
    </submittedName>
</protein>
<sequence length="283" mass="31106">MSASAHSVAPEPDGRVVSLQETTLAACIAETGARIRRAPTHAAHRWALFQLLCATCDWQRALQQLQVYAQLDTRQTSTAFAYRDLIRAESRRARVLDGSERPAVVFDAPSWMNDMLDALRLARDGQIGAADDARERALDAAPLVAAVANDRHLDWIADSDTRLGPVCEIVAAGHYRWVPLSDIASWTIARPASLVDLLWAPCTLELSDDSTMHGFMPARYPDSTDTDDALRVGRTTRWREAGRTGIIASGQKTWASSAGDFGLFELPVCHFVDAPKQRQPTGR</sequence>
<dbReference type="Pfam" id="PF07024">
    <property type="entry name" value="ImpE"/>
    <property type="match status" value="1"/>
</dbReference>